<feature type="active site" evidence="4">
    <location>
        <position position="221"/>
    </location>
</feature>
<dbReference type="eggNOG" id="COG1012">
    <property type="taxonomic scope" value="Bacteria"/>
</dbReference>
<dbReference type="PIRSF" id="PIRSF036492">
    <property type="entry name" value="ALDH"/>
    <property type="match status" value="1"/>
</dbReference>
<dbReference type="Gene3D" id="3.40.605.10">
    <property type="entry name" value="Aldehyde Dehydrogenase, Chain A, domain 1"/>
    <property type="match status" value="1"/>
</dbReference>
<keyword evidence="7" id="KW-1185">Reference proteome</keyword>
<name>E0S1S2_BUTPB</name>
<sequence length="478" mass="54079">MSTEAPMVYTAEYIQSIVSKQRQFFRTGKTLNVEWRINSLKTLKRMMVDNEALFLEALQKDLGRSKVEAYLCDIGPIITEINETIRGLRRWARPERHFSGIMCFPSVTTMVYKMPYGVSLIISPFNFPLLLAVGVLAACISGGNTAVIKTSSKTVACTEVLKKCISEYFPEEYITVIDGGHDVADLCLAERFDKIFYTGSPNVAKHVMAEAARHLTPLALELGGETGNWCVVRKDANLKDAARKIAFFKLCNAGQICININQIAVAQEVADEFLNELKAEFTRQIGEHPEENAEYPHLVSTSAYDNSAQTAEQYRSRILFGGNGNRDTLRYAPTIIYPVNADEEIVRKELFSPLLPIVPYKDDEIDEILDIIEKREHPLAMYVFTKDTKWANKVMQTLQYGGGCINEVCIHMMVKGVPFNGTGHSGMGAYHGEWGFREFTHPQTVLTGKTFWNLPLREHPYTGKVEKMKMQLLKWFER</sequence>
<dbReference type="FunFam" id="3.40.605.10:FF:000004">
    <property type="entry name" value="Aldehyde dehydrogenase"/>
    <property type="match status" value="1"/>
</dbReference>
<dbReference type="EMBL" id="CP001810">
    <property type="protein sequence ID" value="ADL33747.1"/>
    <property type="molecule type" value="Genomic_DNA"/>
</dbReference>
<dbReference type="InterPro" id="IPR012394">
    <property type="entry name" value="Aldehyde_DH_NAD(P)"/>
</dbReference>
<keyword evidence="2 3" id="KW-0560">Oxidoreductase</keyword>
<dbReference type="Gene3D" id="3.40.309.10">
    <property type="entry name" value="Aldehyde Dehydrogenase, Chain A, domain 2"/>
    <property type="match status" value="1"/>
</dbReference>
<evidence type="ECO:0000259" key="5">
    <source>
        <dbReference type="Pfam" id="PF00171"/>
    </source>
</evidence>
<dbReference type="PANTHER" id="PTHR43570:SF16">
    <property type="entry name" value="ALDEHYDE DEHYDROGENASE TYPE III, ISOFORM Q"/>
    <property type="match status" value="1"/>
</dbReference>
<dbReference type="HOGENOM" id="CLU_005391_3_1_9"/>
<comment type="similarity">
    <text evidence="1 3">Belongs to the aldehyde dehydrogenase family.</text>
</comment>
<dbReference type="STRING" id="515622.bpr_I1005"/>
<dbReference type="Proteomes" id="UP000001299">
    <property type="component" value="Chromosome 1"/>
</dbReference>
<reference evidence="6 7" key="1">
    <citation type="journal article" date="2010" name="PLoS ONE">
        <title>The glycobiome of the rumen bacterium Butyrivibrio proteoclasticus B316(T) highlights adaptation to a polysaccharide-rich environment.</title>
        <authorList>
            <person name="Kelly W.J."/>
            <person name="Leahy S.C."/>
            <person name="Altermann E."/>
            <person name="Yeoman C.J."/>
            <person name="Dunne J.C."/>
            <person name="Kong Z."/>
            <person name="Pacheco D.M."/>
            <person name="Li D."/>
            <person name="Noel S.J."/>
            <person name="Moon C.D."/>
            <person name="Cookson A.L."/>
            <person name="Attwood G.T."/>
        </authorList>
    </citation>
    <scope>NUCLEOTIDE SEQUENCE [LARGE SCALE GENOMIC DNA]</scope>
    <source>
        <strain evidence="7">ATCC 51982 / DSM 14932 / B316</strain>
    </source>
</reference>
<accession>E0S1S2</accession>
<feature type="active site" evidence="4">
    <location>
        <position position="257"/>
    </location>
</feature>
<evidence type="ECO:0000256" key="1">
    <source>
        <dbReference type="ARBA" id="ARBA00009986"/>
    </source>
</evidence>
<dbReference type="GO" id="GO:0006081">
    <property type="term" value="P:aldehyde metabolic process"/>
    <property type="evidence" value="ECO:0007669"/>
    <property type="project" value="InterPro"/>
</dbReference>
<organism evidence="6 7">
    <name type="scientific">Butyrivibrio proteoclasticus (strain ATCC 51982 / DSM 14932 / B316)</name>
    <name type="common">Clostridium proteoclasticum</name>
    <dbReference type="NCBI Taxonomy" id="515622"/>
    <lineage>
        <taxon>Bacteria</taxon>
        <taxon>Bacillati</taxon>
        <taxon>Bacillota</taxon>
        <taxon>Clostridia</taxon>
        <taxon>Lachnospirales</taxon>
        <taxon>Lachnospiraceae</taxon>
        <taxon>Butyrivibrio</taxon>
    </lineage>
</organism>
<evidence type="ECO:0000256" key="4">
    <source>
        <dbReference type="PIRSR" id="PIRSR036492-1"/>
    </source>
</evidence>
<evidence type="ECO:0000313" key="7">
    <source>
        <dbReference type="Proteomes" id="UP000001299"/>
    </source>
</evidence>
<evidence type="ECO:0000256" key="2">
    <source>
        <dbReference type="ARBA" id="ARBA00023002"/>
    </source>
</evidence>
<dbReference type="KEGG" id="bpb:bpr_I1005"/>
<dbReference type="InterPro" id="IPR016160">
    <property type="entry name" value="Ald_DH_CS_CYS"/>
</dbReference>
<evidence type="ECO:0000313" key="6">
    <source>
        <dbReference type="EMBL" id="ADL33747.1"/>
    </source>
</evidence>
<evidence type="ECO:0000256" key="3">
    <source>
        <dbReference type="PIRNR" id="PIRNR036492"/>
    </source>
</evidence>
<dbReference type="InterPro" id="IPR016161">
    <property type="entry name" value="Ald_DH/histidinol_DH"/>
</dbReference>
<dbReference type="InterPro" id="IPR016163">
    <property type="entry name" value="Ald_DH_C"/>
</dbReference>
<dbReference type="SUPFAM" id="SSF53720">
    <property type="entry name" value="ALDH-like"/>
    <property type="match status" value="1"/>
</dbReference>
<proteinExistence type="inferred from homology"/>
<dbReference type="AlphaFoldDB" id="E0S1S2"/>
<dbReference type="InterPro" id="IPR016162">
    <property type="entry name" value="Ald_DH_N"/>
</dbReference>
<dbReference type="PANTHER" id="PTHR43570">
    <property type="entry name" value="ALDEHYDE DEHYDROGENASE"/>
    <property type="match status" value="1"/>
</dbReference>
<dbReference type="InterPro" id="IPR015590">
    <property type="entry name" value="Aldehyde_DH_dom"/>
</dbReference>
<dbReference type="GO" id="GO:0005737">
    <property type="term" value="C:cytoplasm"/>
    <property type="evidence" value="ECO:0007669"/>
    <property type="project" value="TreeGrafter"/>
</dbReference>
<gene>
    <name evidence="6" type="ordered locus">bpr_I1005</name>
</gene>
<protein>
    <recommendedName>
        <fullName evidence="3">Aldehyde dehydrogenase</fullName>
    </recommendedName>
</protein>
<dbReference type="GO" id="GO:0004029">
    <property type="term" value="F:aldehyde dehydrogenase (NAD+) activity"/>
    <property type="evidence" value="ECO:0007669"/>
    <property type="project" value="TreeGrafter"/>
</dbReference>
<feature type="domain" description="Aldehyde dehydrogenase" evidence="5">
    <location>
        <begin position="10"/>
        <end position="445"/>
    </location>
</feature>
<dbReference type="PROSITE" id="PS00070">
    <property type="entry name" value="ALDEHYDE_DEHYDR_CYS"/>
    <property type="match status" value="1"/>
</dbReference>
<dbReference type="Pfam" id="PF00171">
    <property type="entry name" value="Aldedh"/>
    <property type="match status" value="1"/>
</dbReference>